<keyword evidence="4" id="KW-1185">Reference proteome</keyword>
<dbReference type="SUPFAM" id="SSF55785">
    <property type="entry name" value="PYP-like sensor domain (PAS domain)"/>
    <property type="match status" value="1"/>
</dbReference>
<dbReference type="InterPro" id="IPR052155">
    <property type="entry name" value="Biofilm_reg_signaling"/>
</dbReference>
<evidence type="ECO:0000259" key="2">
    <source>
        <dbReference type="PROSITE" id="PS50887"/>
    </source>
</evidence>
<dbReference type="NCBIfam" id="TIGR00229">
    <property type="entry name" value="sensory_box"/>
    <property type="match status" value="1"/>
</dbReference>
<dbReference type="RefSeq" id="WP_089337200.1">
    <property type="nucleotide sequence ID" value="NZ_FZNO01000015.1"/>
</dbReference>
<dbReference type="CDD" id="cd01949">
    <property type="entry name" value="GGDEF"/>
    <property type="match status" value="1"/>
</dbReference>
<dbReference type="OrthoDB" id="23692at2"/>
<proteinExistence type="predicted"/>
<dbReference type="SUPFAM" id="SSF55073">
    <property type="entry name" value="Nucleotide cyclase"/>
    <property type="match status" value="1"/>
</dbReference>
<organism evidence="3 4">
    <name type="scientific">Blastococcus mobilis</name>
    <dbReference type="NCBI Taxonomy" id="1938746"/>
    <lineage>
        <taxon>Bacteria</taxon>
        <taxon>Bacillati</taxon>
        <taxon>Actinomycetota</taxon>
        <taxon>Actinomycetes</taxon>
        <taxon>Geodermatophilales</taxon>
        <taxon>Geodermatophilaceae</taxon>
        <taxon>Blastococcus</taxon>
    </lineage>
</organism>
<dbReference type="Pfam" id="PF08448">
    <property type="entry name" value="PAS_4"/>
    <property type="match status" value="1"/>
</dbReference>
<dbReference type="Gene3D" id="3.30.70.270">
    <property type="match status" value="1"/>
</dbReference>
<dbReference type="NCBIfam" id="TIGR00254">
    <property type="entry name" value="GGDEF"/>
    <property type="match status" value="1"/>
</dbReference>
<dbReference type="InterPro" id="IPR029787">
    <property type="entry name" value="Nucleotide_cyclase"/>
</dbReference>
<gene>
    <name evidence="3" type="ORF">SAMN06272737_11526</name>
</gene>
<name>A0A238XPR1_9ACTN</name>
<dbReference type="InterPro" id="IPR013656">
    <property type="entry name" value="PAS_4"/>
</dbReference>
<reference evidence="3 4" key="1">
    <citation type="submission" date="2017-06" db="EMBL/GenBank/DDBJ databases">
        <authorList>
            <person name="Kim H.J."/>
            <person name="Triplett B.A."/>
        </authorList>
    </citation>
    <scope>NUCLEOTIDE SEQUENCE [LARGE SCALE GENOMIC DNA]</scope>
    <source>
        <strain evidence="3 4">DSM 44272</strain>
    </source>
</reference>
<dbReference type="PANTHER" id="PTHR44757">
    <property type="entry name" value="DIGUANYLATE CYCLASE DGCP"/>
    <property type="match status" value="1"/>
</dbReference>
<dbReference type="PROSITE" id="PS50887">
    <property type="entry name" value="GGDEF"/>
    <property type="match status" value="1"/>
</dbReference>
<dbReference type="InterPro" id="IPR035965">
    <property type="entry name" value="PAS-like_dom_sf"/>
</dbReference>
<dbReference type="SMART" id="SM00267">
    <property type="entry name" value="GGDEF"/>
    <property type="match status" value="1"/>
</dbReference>
<sequence length="301" mass="32615">MTGQPGTDLLPDQLLRDFVEASDTLLCIVDGSGRLLFTNPALQRFTGRTEEELAGVHFWEVFVVPEHIALSQDAVARAMATGVAHPQEGDWLTGAGERRRVAMRNTVMVDGAGRPYAIGCIGLDVTDERRREAQLHLRAQTDLLTGIANRGALFDALRAQLEDGPGCALLFCDLDRFKDVNDEHGHAVGDALLAEMARRMSELAGPGDLVARFGGDEFVILCPGWERADLQTLADRVVEATREPFPGPRGPLEIGVSVGVAVGRPGDTADELITRADRAMYGEKTHPHRGAARARRAGDVY</sequence>
<dbReference type="InterPro" id="IPR000160">
    <property type="entry name" value="GGDEF_dom"/>
</dbReference>
<feature type="domain" description="GGDEF" evidence="2">
    <location>
        <begin position="165"/>
        <end position="297"/>
    </location>
</feature>
<dbReference type="CDD" id="cd00130">
    <property type="entry name" value="PAS"/>
    <property type="match status" value="1"/>
</dbReference>
<dbReference type="Proteomes" id="UP000198403">
    <property type="component" value="Unassembled WGS sequence"/>
</dbReference>
<dbReference type="InterPro" id="IPR000014">
    <property type="entry name" value="PAS"/>
</dbReference>
<dbReference type="Gene3D" id="3.30.450.20">
    <property type="entry name" value="PAS domain"/>
    <property type="match status" value="1"/>
</dbReference>
<evidence type="ECO:0000259" key="1">
    <source>
        <dbReference type="PROSITE" id="PS50112"/>
    </source>
</evidence>
<dbReference type="AlphaFoldDB" id="A0A238XPR1"/>
<dbReference type="PANTHER" id="PTHR44757:SF2">
    <property type="entry name" value="BIOFILM ARCHITECTURE MAINTENANCE PROTEIN MBAA"/>
    <property type="match status" value="1"/>
</dbReference>
<accession>A0A238XPR1</accession>
<protein>
    <submittedName>
        <fullName evidence="3">Cyclic di-GMP phosphodiesterase Gmr</fullName>
    </submittedName>
</protein>
<evidence type="ECO:0000313" key="3">
    <source>
        <dbReference type="EMBL" id="SNR60937.1"/>
    </source>
</evidence>
<evidence type="ECO:0000313" key="4">
    <source>
        <dbReference type="Proteomes" id="UP000198403"/>
    </source>
</evidence>
<dbReference type="Pfam" id="PF00990">
    <property type="entry name" value="GGDEF"/>
    <property type="match status" value="1"/>
</dbReference>
<dbReference type="SMART" id="SM00091">
    <property type="entry name" value="PAS"/>
    <property type="match status" value="1"/>
</dbReference>
<dbReference type="InterPro" id="IPR043128">
    <property type="entry name" value="Rev_trsase/Diguanyl_cyclase"/>
</dbReference>
<feature type="domain" description="PAS" evidence="1">
    <location>
        <begin position="11"/>
        <end position="82"/>
    </location>
</feature>
<dbReference type="EMBL" id="FZNO01000015">
    <property type="protein sequence ID" value="SNR60937.1"/>
    <property type="molecule type" value="Genomic_DNA"/>
</dbReference>
<dbReference type="PROSITE" id="PS50112">
    <property type="entry name" value="PAS"/>
    <property type="match status" value="1"/>
</dbReference>